<dbReference type="AlphaFoldDB" id="A0A6U3QZR2"/>
<organism evidence="2">
    <name type="scientific">Ditylum brightwellii</name>
    <dbReference type="NCBI Taxonomy" id="49249"/>
    <lineage>
        <taxon>Eukaryota</taxon>
        <taxon>Sar</taxon>
        <taxon>Stramenopiles</taxon>
        <taxon>Ochrophyta</taxon>
        <taxon>Bacillariophyta</taxon>
        <taxon>Mediophyceae</taxon>
        <taxon>Lithodesmiophycidae</taxon>
        <taxon>Lithodesmiales</taxon>
        <taxon>Lithodesmiaceae</taxon>
        <taxon>Ditylum</taxon>
    </lineage>
</organism>
<sequence>MVNILKNVQSTLFSDRLAAAVGGRYDPAMRRSVQTVLMYEANRIVQEKYDTLRPFQRKSILFDTCTDLLNSLHFIPEYLRGEILFRTVTGKVPLSPELVWRRMKVIDKEISKSILSAITPFLKEGKSHDDVCEDFIQHQYETLSGVQGKIHPALWEYGHLNIFLAYRMYYKGDSIDTDLPPADSIREIIVPTERPEELKPPKRRKSSQQQQGGIKKKKTQQVEEESSTTEMQPEERISLLKEVRLYLDVLCDFKGVVPQGELDQIKKELFDCLPPLPANEKDISGIKKLKMDIEPEEQGSQSNESAVVFSNTGR</sequence>
<feature type="region of interest" description="Disordered" evidence="1">
    <location>
        <begin position="292"/>
        <end position="314"/>
    </location>
</feature>
<evidence type="ECO:0000313" key="2">
    <source>
        <dbReference type="EMBL" id="CAE4659291.1"/>
    </source>
</evidence>
<gene>
    <name evidence="2" type="ORF">DBRI00130_LOCUS40454</name>
</gene>
<accession>A0A6U3QZR2</accession>
<feature type="region of interest" description="Disordered" evidence="1">
    <location>
        <begin position="191"/>
        <end position="234"/>
    </location>
</feature>
<feature type="compositionally biased region" description="Polar residues" evidence="1">
    <location>
        <begin position="298"/>
        <end position="314"/>
    </location>
</feature>
<protein>
    <submittedName>
        <fullName evidence="2">Uncharacterized protein</fullName>
    </submittedName>
</protein>
<name>A0A6U3QZR2_9STRA</name>
<evidence type="ECO:0000256" key="1">
    <source>
        <dbReference type="SAM" id="MobiDB-lite"/>
    </source>
</evidence>
<dbReference type="EMBL" id="HBNS01056038">
    <property type="protein sequence ID" value="CAE4659291.1"/>
    <property type="molecule type" value="Transcribed_RNA"/>
</dbReference>
<proteinExistence type="predicted"/>
<reference evidence="2" key="1">
    <citation type="submission" date="2021-01" db="EMBL/GenBank/DDBJ databases">
        <authorList>
            <person name="Corre E."/>
            <person name="Pelletier E."/>
            <person name="Niang G."/>
            <person name="Scheremetjew M."/>
            <person name="Finn R."/>
            <person name="Kale V."/>
            <person name="Holt S."/>
            <person name="Cochrane G."/>
            <person name="Meng A."/>
            <person name="Brown T."/>
            <person name="Cohen L."/>
        </authorList>
    </citation>
    <scope>NUCLEOTIDE SEQUENCE</scope>
    <source>
        <strain evidence="2">GSO104</strain>
    </source>
</reference>